<evidence type="ECO:0000256" key="10">
    <source>
        <dbReference type="HAMAP-Rule" id="MF_00185"/>
    </source>
</evidence>
<proteinExistence type="inferred from homology"/>
<dbReference type="HAMAP" id="MF_00185">
    <property type="entry name" value="IPP_trans"/>
    <property type="match status" value="1"/>
</dbReference>
<comment type="caution">
    <text evidence="14">The sequence shown here is derived from an EMBL/GenBank/DDBJ whole genome shotgun (WGS) entry which is preliminary data.</text>
</comment>
<evidence type="ECO:0000256" key="4">
    <source>
        <dbReference type="ARBA" id="ARBA00022679"/>
    </source>
</evidence>
<reference evidence="15" key="1">
    <citation type="journal article" date="2019" name="Int. J. Syst. Evol. Microbiol.">
        <title>The Global Catalogue of Microorganisms (GCM) 10K type strain sequencing project: providing services to taxonomists for standard genome sequencing and annotation.</title>
        <authorList>
            <consortium name="The Broad Institute Genomics Platform"/>
            <consortium name="The Broad Institute Genome Sequencing Center for Infectious Disease"/>
            <person name="Wu L."/>
            <person name="Ma J."/>
        </authorList>
    </citation>
    <scope>NUCLEOTIDE SEQUENCE [LARGE SCALE GENOMIC DNA]</scope>
    <source>
        <strain evidence="15">TISTR 1571</strain>
    </source>
</reference>
<comment type="cofactor">
    <cofactor evidence="1 10">
        <name>Mg(2+)</name>
        <dbReference type="ChEBI" id="CHEBI:18420"/>
    </cofactor>
</comment>
<keyword evidence="6 10" id="KW-0547">Nucleotide-binding</keyword>
<evidence type="ECO:0000256" key="6">
    <source>
        <dbReference type="ARBA" id="ARBA00022741"/>
    </source>
</evidence>
<protein>
    <recommendedName>
        <fullName evidence="10">tRNA dimethylallyltransferase</fullName>
        <ecNumber evidence="10">2.5.1.75</ecNumber>
    </recommendedName>
    <alternativeName>
        <fullName evidence="10">Dimethylallyl diphosphate:tRNA dimethylallyltransferase</fullName>
        <shortName evidence="10">DMAPP:tRNA dimethylallyltransferase</shortName>
        <shortName evidence="10">DMATase</shortName>
    </alternativeName>
    <alternativeName>
        <fullName evidence="10">Isopentenyl-diphosphate:tRNA isopentenyltransferase</fullName>
        <shortName evidence="10">IPP transferase</shortName>
        <shortName evidence="10">IPPT</shortName>
        <shortName evidence="10">IPTase</shortName>
    </alternativeName>
</protein>
<dbReference type="InterPro" id="IPR027417">
    <property type="entry name" value="P-loop_NTPase"/>
</dbReference>
<dbReference type="SUPFAM" id="SSF52540">
    <property type="entry name" value="P-loop containing nucleoside triphosphate hydrolases"/>
    <property type="match status" value="2"/>
</dbReference>
<keyword evidence="5 10" id="KW-0819">tRNA processing</keyword>
<evidence type="ECO:0000256" key="9">
    <source>
        <dbReference type="ARBA" id="ARBA00049563"/>
    </source>
</evidence>
<dbReference type="GO" id="GO:0052381">
    <property type="term" value="F:tRNA dimethylallyltransferase activity"/>
    <property type="evidence" value="ECO:0007669"/>
    <property type="project" value="UniProtKB-EC"/>
</dbReference>
<evidence type="ECO:0000313" key="15">
    <source>
        <dbReference type="Proteomes" id="UP001597452"/>
    </source>
</evidence>
<evidence type="ECO:0000256" key="8">
    <source>
        <dbReference type="ARBA" id="ARBA00022842"/>
    </source>
</evidence>
<dbReference type="EC" id="2.5.1.75" evidence="10"/>
<name>A0ABW5Q945_9BACI</name>
<evidence type="ECO:0000256" key="3">
    <source>
        <dbReference type="ARBA" id="ARBA00005842"/>
    </source>
</evidence>
<comment type="similarity">
    <text evidence="3 10 13">Belongs to the IPP transferase family.</text>
</comment>
<keyword evidence="15" id="KW-1185">Reference proteome</keyword>
<comment type="catalytic activity">
    <reaction evidence="9 10 11">
        <text>adenosine(37) in tRNA + dimethylallyl diphosphate = N(6)-dimethylallyladenosine(37) in tRNA + diphosphate</text>
        <dbReference type="Rhea" id="RHEA:26482"/>
        <dbReference type="Rhea" id="RHEA-COMP:10162"/>
        <dbReference type="Rhea" id="RHEA-COMP:10375"/>
        <dbReference type="ChEBI" id="CHEBI:33019"/>
        <dbReference type="ChEBI" id="CHEBI:57623"/>
        <dbReference type="ChEBI" id="CHEBI:74411"/>
        <dbReference type="ChEBI" id="CHEBI:74415"/>
        <dbReference type="EC" id="2.5.1.75"/>
    </reaction>
</comment>
<evidence type="ECO:0000256" key="11">
    <source>
        <dbReference type="RuleBase" id="RU003783"/>
    </source>
</evidence>
<dbReference type="EMBL" id="JBHUMZ010000016">
    <property type="protein sequence ID" value="MFD2638350.1"/>
    <property type="molecule type" value="Genomic_DNA"/>
</dbReference>
<comment type="caution">
    <text evidence="10">Lacks conserved residue(s) required for the propagation of feature annotation.</text>
</comment>
<feature type="binding site" evidence="10">
    <location>
        <begin position="14"/>
        <end position="21"/>
    </location>
    <ligand>
        <name>ATP</name>
        <dbReference type="ChEBI" id="CHEBI:30616"/>
    </ligand>
</feature>
<feature type="region of interest" description="Interaction with substrate tRNA" evidence="10">
    <location>
        <begin position="39"/>
        <end position="42"/>
    </location>
</feature>
<comment type="function">
    <text evidence="2 10 12">Catalyzes the transfer of a dimethylallyl group onto the adenine at position 37 in tRNAs that read codons beginning with uridine, leading to the formation of N6-(dimethylallyl)adenosine (i(6)A).</text>
</comment>
<dbReference type="PANTHER" id="PTHR11088">
    <property type="entry name" value="TRNA DIMETHYLALLYLTRANSFERASE"/>
    <property type="match status" value="1"/>
</dbReference>
<accession>A0ABW5Q945</accession>
<evidence type="ECO:0000256" key="1">
    <source>
        <dbReference type="ARBA" id="ARBA00001946"/>
    </source>
</evidence>
<feature type="binding site" evidence="10">
    <location>
        <begin position="16"/>
        <end position="21"/>
    </location>
    <ligand>
        <name>substrate</name>
    </ligand>
</feature>
<evidence type="ECO:0000256" key="12">
    <source>
        <dbReference type="RuleBase" id="RU003784"/>
    </source>
</evidence>
<dbReference type="Proteomes" id="UP001597452">
    <property type="component" value="Unassembled WGS sequence"/>
</dbReference>
<evidence type="ECO:0000313" key="14">
    <source>
        <dbReference type="EMBL" id="MFD2638350.1"/>
    </source>
</evidence>
<comment type="subunit">
    <text evidence="10">Monomer.</text>
</comment>
<feature type="site" description="Interaction with substrate tRNA" evidence="10">
    <location>
        <position position="123"/>
    </location>
</feature>
<keyword evidence="8 10" id="KW-0460">Magnesium</keyword>
<dbReference type="InterPro" id="IPR039657">
    <property type="entry name" value="Dimethylallyltransferase"/>
</dbReference>
<gene>
    <name evidence="10 14" type="primary">miaA</name>
    <name evidence="14" type="ORF">ACFSW4_05695</name>
</gene>
<dbReference type="Pfam" id="PF01715">
    <property type="entry name" value="IPPT"/>
    <property type="match status" value="1"/>
</dbReference>
<evidence type="ECO:0000256" key="5">
    <source>
        <dbReference type="ARBA" id="ARBA00022694"/>
    </source>
</evidence>
<dbReference type="RefSeq" id="WP_377328027.1">
    <property type="nucleotide sequence ID" value="NZ_JBHUMZ010000016.1"/>
</dbReference>
<evidence type="ECO:0000256" key="13">
    <source>
        <dbReference type="RuleBase" id="RU003785"/>
    </source>
</evidence>
<dbReference type="InterPro" id="IPR018022">
    <property type="entry name" value="IPT"/>
</dbReference>
<dbReference type="Gene3D" id="3.40.50.300">
    <property type="entry name" value="P-loop containing nucleotide triphosphate hydrolases"/>
    <property type="match status" value="1"/>
</dbReference>
<dbReference type="NCBIfam" id="TIGR00174">
    <property type="entry name" value="miaA"/>
    <property type="match status" value="1"/>
</dbReference>
<dbReference type="Gene3D" id="1.10.20.140">
    <property type="match status" value="1"/>
</dbReference>
<organism evidence="14 15">
    <name type="scientific">Piscibacillus salipiscarius</name>
    <dbReference type="NCBI Taxonomy" id="299480"/>
    <lineage>
        <taxon>Bacteria</taxon>
        <taxon>Bacillati</taxon>
        <taxon>Bacillota</taxon>
        <taxon>Bacilli</taxon>
        <taxon>Bacillales</taxon>
        <taxon>Bacillaceae</taxon>
        <taxon>Piscibacillus</taxon>
    </lineage>
</organism>
<dbReference type="PANTHER" id="PTHR11088:SF60">
    <property type="entry name" value="TRNA DIMETHYLALLYLTRANSFERASE"/>
    <property type="match status" value="1"/>
</dbReference>
<evidence type="ECO:0000256" key="2">
    <source>
        <dbReference type="ARBA" id="ARBA00003213"/>
    </source>
</evidence>
<keyword evidence="7 10" id="KW-0067">ATP-binding</keyword>
<keyword evidence="4 10" id="KW-0808">Transferase</keyword>
<sequence>MSQLEKPFVVSVIGPTAVGKTKLGIEISKRFNGEVINADSMQFFKGFDIGSAKVTDEEKDEIQHHLIDHLDPEEDYSAAEFKTDLNKTVTNLNSSQKLPVVVGGTGFYIHSALFNFQFSDIKRDSEYVEQALKEIEIKGIDPFYNRLRQVDPKQAEKIHPHNIRRVIRALEVYDLSGKTMSEIEDQQIVTPTYRSFIIGLNMEREILYRRINKRVDLMVEQGLIEEVRELYETYGPNVQPMQGIGYKEWIPYFNGVYDQSRAIELIKRNTRRFAKRQLTYYRNKIPNVNWFNINPDNYWPIFENIFKKVEGKINHL</sequence>
<feature type="site" description="Interaction with substrate tRNA" evidence="10">
    <location>
        <position position="105"/>
    </location>
</feature>
<evidence type="ECO:0000256" key="7">
    <source>
        <dbReference type="ARBA" id="ARBA00022840"/>
    </source>
</evidence>